<evidence type="ECO:0000259" key="12">
    <source>
        <dbReference type="PROSITE" id="PS50011"/>
    </source>
</evidence>
<feature type="domain" description="Protein kinase" evidence="12">
    <location>
        <begin position="27"/>
        <end position="285"/>
    </location>
</feature>
<evidence type="ECO:0000256" key="2">
    <source>
        <dbReference type="ARBA" id="ARBA00022527"/>
    </source>
</evidence>
<keyword evidence="14" id="KW-1185">Reference proteome</keyword>
<dbReference type="EMBL" id="CAIIXF020000007">
    <property type="protein sequence ID" value="CAH1788440.1"/>
    <property type="molecule type" value="Genomic_DNA"/>
</dbReference>
<keyword evidence="7 11" id="KW-0067">ATP-binding</keyword>
<keyword evidence="2 11" id="KW-0723">Serine/threonine-protein kinase</keyword>
<evidence type="ECO:0000256" key="9">
    <source>
        <dbReference type="ARBA" id="ARBA00048679"/>
    </source>
</evidence>
<dbReference type="InterPro" id="IPR017441">
    <property type="entry name" value="Protein_kinase_ATP_BS"/>
</dbReference>
<evidence type="ECO:0000256" key="8">
    <source>
        <dbReference type="ARBA" id="ARBA00047899"/>
    </source>
</evidence>
<dbReference type="InterPro" id="IPR008271">
    <property type="entry name" value="Ser/Thr_kinase_AS"/>
</dbReference>
<dbReference type="PANTHER" id="PTHR24342:SF12">
    <property type="entry name" value="DEATH-ASSOCIATED PROTEIN KINASE RELATED"/>
    <property type="match status" value="1"/>
</dbReference>
<keyword evidence="4" id="KW-0808">Transferase</keyword>
<evidence type="ECO:0000256" key="5">
    <source>
        <dbReference type="ARBA" id="ARBA00022741"/>
    </source>
</evidence>
<protein>
    <recommendedName>
        <fullName evidence="1">non-specific serine/threonine protein kinase</fullName>
        <ecNumber evidence="1">2.7.11.1</ecNumber>
    </recommendedName>
</protein>
<gene>
    <name evidence="13" type="ORF">OFUS_LOCUS13974</name>
</gene>
<dbReference type="FunFam" id="1.10.510.10:FF:000571">
    <property type="entry name" value="Maternal embryonic leucine zipper kinase"/>
    <property type="match status" value="1"/>
</dbReference>
<evidence type="ECO:0000256" key="4">
    <source>
        <dbReference type="ARBA" id="ARBA00022679"/>
    </source>
</evidence>
<comment type="caution">
    <text evidence="13">The sequence shown here is derived from an EMBL/GenBank/DDBJ whole genome shotgun (WGS) entry which is preliminary data.</text>
</comment>
<evidence type="ECO:0000256" key="3">
    <source>
        <dbReference type="ARBA" id="ARBA00022553"/>
    </source>
</evidence>
<comment type="similarity">
    <text evidence="10">Belongs to the protein kinase superfamily. CAMK Ser/Thr protein kinase family. DAP kinase subfamily.</text>
</comment>
<evidence type="ECO:0000256" key="10">
    <source>
        <dbReference type="ARBA" id="ARBA00060827"/>
    </source>
</evidence>
<dbReference type="GO" id="GO:0004674">
    <property type="term" value="F:protein serine/threonine kinase activity"/>
    <property type="evidence" value="ECO:0007669"/>
    <property type="project" value="UniProtKB-KW"/>
</dbReference>
<dbReference type="GO" id="GO:0035556">
    <property type="term" value="P:intracellular signal transduction"/>
    <property type="evidence" value="ECO:0007669"/>
    <property type="project" value="TreeGrafter"/>
</dbReference>
<dbReference type="PROSITE" id="PS00108">
    <property type="entry name" value="PROTEIN_KINASE_ST"/>
    <property type="match status" value="1"/>
</dbReference>
<dbReference type="Proteomes" id="UP000749559">
    <property type="component" value="Unassembled WGS sequence"/>
</dbReference>
<evidence type="ECO:0000313" key="14">
    <source>
        <dbReference type="Proteomes" id="UP000749559"/>
    </source>
</evidence>
<dbReference type="PANTHER" id="PTHR24342">
    <property type="entry name" value="SERINE/THREONINE-PROTEIN KINASE 17"/>
    <property type="match status" value="1"/>
</dbReference>
<proteinExistence type="inferred from homology"/>
<dbReference type="Gene3D" id="1.10.510.10">
    <property type="entry name" value="Transferase(Phosphotransferase) domain 1"/>
    <property type="match status" value="1"/>
</dbReference>
<evidence type="ECO:0000256" key="6">
    <source>
        <dbReference type="ARBA" id="ARBA00022777"/>
    </source>
</evidence>
<dbReference type="AlphaFoldDB" id="A0A8J1Y4D4"/>
<dbReference type="SUPFAM" id="SSF56112">
    <property type="entry name" value="Protein kinase-like (PK-like)"/>
    <property type="match status" value="1"/>
</dbReference>
<comment type="catalytic activity">
    <reaction evidence="9">
        <text>L-seryl-[protein] + ATP = O-phospho-L-seryl-[protein] + ADP + H(+)</text>
        <dbReference type="Rhea" id="RHEA:17989"/>
        <dbReference type="Rhea" id="RHEA-COMP:9863"/>
        <dbReference type="Rhea" id="RHEA-COMP:11604"/>
        <dbReference type="ChEBI" id="CHEBI:15378"/>
        <dbReference type="ChEBI" id="CHEBI:29999"/>
        <dbReference type="ChEBI" id="CHEBI:30616"/>
        <dbReference type="ChEBI" id="CHEBI:83421"/>
        <dbReference type="ChEBI" id="CHEBI:456216"/>
        <dbReference type="EC" id="2.7.11.1"/>
    </reaction>
</comment>
<dbReference type="EC" id="2.7.11.1" evidence="1"/>
<dbReference type="InterPro" id="IPR000719">
    <property type="entry name" value="Prot_kinase_dom"/>
</dbReference>
<dbReference type="PROSITE" id="PS00107">
    <property type="entry name" value="PROTEIN_KINASE_ATP"/>
    <property type="match status" value="1"/>
</dbReference>
<organism evidence="13 14">
    <name type="scientific">Owenia fusiformis</name>
    <name type="common">Polychaete worm</name>
    <dbReference type="NCBI Taxonomy" id="6347"/>
    <lineage>
        <taxon>Eukaryota</taxon>
        <taxon>Metazoa</taxon>
        <taxon>Spiralia</taxon>
        <taxon>Lophotrochozoa</taxon>
        <taxon>Annelida</taxon>
        <taxon>Polychaeta</taxon>
        <taxon>Sedentaria</taxon>
        <taxon>Canalipalpata</taxon>
        <taxon>Sabellida</taxon>
        <taxon>Oweniida</taxon>
        <taxon>Oweniidae</taxon>
        <taxon>Owenia</taxon>
    </lineage>
</organism>
<evidence type="ECO:0000256" key="11">
    <source>
        <dbReference type="RuleBase" id="RU000304"/>
    </source>
</evidence>
<evidence type="ECO:0000313" key="13">
    <source>
        <dbReference type="EMBL" id="CAH1788440.1"/>
    </source>
</evidence>
<evidence type="ECO:0000256" key="1">
    <source>
        <dbReference type="ARBA" id="ARBA00012513"/>
    </source>
</evidence>
<dbReference type="GO" id="GO:0005524">
    <property type="term" value="F:ATP binding"/>
    <property type="evidence" value="ECO:0007669"/>
    <property type="project" value="UniProtKB-UniRule"/>
</dbReference>
<dbReference type="Pfam" id="PF00069">
    <property type="entry name" value="Pkinase"/>
    <property type="match status" value="1"/>
</dbReference>
<dbReference type="PROSITE" id="PS50011">
    <property type="entry name" value="PROTEIN_KINASE_DOM"/>
    <property type="match status" value="1"/>
</dbReference>
<name>A0A8J1Y4D4_OWEFU</name>
<dbReference type="SMART" id="SM00220">
    <property type="entry name" value="S_TKc"/>
    <property type="match status" value="1"/>
</dbReference>
<dbReference type="OrthoDB" id="504170at2759"/>
<reference evidence="13" key="1">
    <citation type="submission" date="2022-03" db="EMBL/GenBank/DDBJ databases">
        <authorList>
            <person name="Martin C."/>
        </authorList>
    </citation>
    <scope>NUCLEOTIDE SEQUENCE</scope>
</reference>
<dbReference type="InterPro" id="IPR011009">
    <property type="entry name" value="Kinase-like_dom_sf"/>
</dbReference>
<evidence type="ECO:0000256" key="7">
    <source>
        <dbReference type="ARBA" id="ARBA00022840"/>
    </source>
</evidence>
<comment type="catalytic activity">
    <reaction evidence="8">
        <text>L-threonyl-[protein] + ATP = O-phospho-L-threonyl-[protein] + ADP + H(+)</text>
        <dbReference type="Rhea" id="RHEA:46608"/>
        <dbReference type="Rhea" id="RHEA-COMP:11060"/>
        <dbReference type="Rhea" id="RHEA-COMP:11605"/>
        <dbReference type="ChEBI" id="CHEBI:15378"/>
        <dbReference type="ChEBI" id="CHEBI:30013"/>
        <dbReference type="ChEBI" id="CHEBI:30616"/>
        <dbReference type="ChEBI" id="CHEBI:61977"/>
        <dbReference type="ChEBI" id="CHEBI:456216"/>
        <dbReference type="EC" id="2.7.11.1"/>
    </reaction>
</comment>
<accession>A0A8J1Y4D4</accession>
<keyword evidence="3" id="KW-0597">Phosphoprotein</keyword>
<sequence>MNGLMHTENIAKKMKSKIKTEQFSDFYTIEEEIGRGKFAVVKLCSHRDTGYKFAAKFLKKRRRGKDCREVILQEIVMLEMALVHPRLIDLVEVYETRHEIVLITEYAAGGELFHQCVVEESFRERDVIRLMRQILEGLIFLHDRNIVHLDLKPQNILLTKEHPEGDIKLCDFGFARLVNMDEDIRDIIGTPDYVAPEILSYEPIKTSTDMWGVGVLAYVMLTAHSPYAGDNNQETFCNISQNALEFPEELFDNISENAQDFIKKVLVLDQDERMTARDSLSHPWLRNEDMIHVTNIVHTPIGSPIGHRRAHSPPTKETSICLTKKYKLDQNEGDDNAKNNVDENLNNTIDKDNLNIAECLNVNIIQHIDGASVSLESALNDNQKENADANVQTVDNIEMKTSCSMNSVESCISMTSVNSTNTSVNGSMDSVNESEEENGLCMSTSSENGLCISTSSVILELVCTKDTNIEVV</sequence>
<dbReference type="GO" id="GO:0005634">
    <property type="term" value="C:nucleus"/>
    <property type="evidence" value="ECO:0007669"/>
    <property type="project" value="TreeGrafter"/>
</dbReference>
<keyword evidence="5 11" id="KW-0547">Nucleotide-binding</keyword>
<dbReference type="Gene3D" id="3.30.200.20">
    <property type="entry name" value="Phosphorylase Kinase, domain 1"/>
    <property type="match status" value="1"/>
</dbReference>
<dbReference type="FunFam" id="3.30.200.20:FF:000175">
    <property type="entry name" value="Serine/threonine-protein kinase 17B"/>
    <property type="match status" value="1"/>
</dbReference>
<keyword evidence="6" id="KW-0418">Kinase</keyword>
<dbReference type="GO" id="GO:0043065">
    <property type="term" value="P:positive regulation of apoptotic process"/>
    <property type="evidence" value="ECO:0007669"/>
    <property type="project" value="TreeGrafter"/>
</dbReference>